<dbReference type="HAMAP" id="MF_00532_B">
    <property type="entry name" value="Ribosomal_uS9_B"/>
    <property type="match status" value="1"/>
</dbReference>
<dbReference type="SUPFAM" id="SSF54211">
    <property type="entry name" value="Ribosomal protein S5 domain 2-like"/>
    <property type="match status" value="1"/>
</dbReference>
<dbReference type="GO" id="GO:0022627">
    <property type="term" value="C:cytosolic small ribosomal subunit"/>
    <property type="evidence" value="ECO:0007669"/>
    <property type="project" value="TreeGrafter"/>
</dbReference>
<evidence type="ECO:0000256" key="3">
    <source>
        <dbReference type="ARBA" id="ARBA00023274"/>
    </source>
</evidence>
<comment type="similarity">
    <text evidence="1 5 6">Belongs to the universal ribosomal protein uS9 family.</text>
</comment>
<dbReference type="Proteomes" id="UP000712007">
    <property type="component" value="Unassembled WGS sequence"/>
</dbReference>
<evidence type="ECO:0000256" key="7">
    <source>
        <dbReference type="SAM" id="MobiDB-lite"/>
    </source>
</evidence>
<dbReference type="Gene3D" id="3.30.230.10">
    <property type="match status" value="1"/>
</dbReference>
<dbReference type="InterPro" id="IPR000754">
    <property type="entry name" value="Ribosomal_uS9"/>
</dbReference>
<evidence type="ECO:0000256" key="4">
    <source>
        <dbReference type="ARBA" id="ARBA00035259"/>
    </source>
</evidence>
<dbReference type="InterPro" id="IPR020574">
    <property type="entry name" value="Ribosomal_uS9_CS"/>
</dbReference>
<dbReference type="GO" id="GO:0003723">
    <property type="term" value="F:RNA binding"/>
    <property type="evidence" value="ECO:0007669"/>
    <property type="project" value="TreeGrafter"/>
</dbReference>
<evidence type="ECO:0000313" key="8">
    <source>
        <dbReference type="EMBL" id="MBO8439328.1"/>
    </source>
</evidence>
<accession>A0A940DIT5</accession>
<reference evidence="8" key="2">
    <citation type="journal article" date="2021" name="PeerJ">
        <title>Extensive microbial diversity within the chicken gut microbiome revealed by metagenomics and culture.</title>
        <authorList>
            <person name="Gilroy R."/>
            <person name="Ravi A."/>
            <person name="Getino M."/>
            <person name="Pursley I."/>
            <person name="Horton D.L."/>
            <person name="Alikhan N.F."/>
            <person name="Baker D."/>
            <person name="Gharbi K."/>
            <person name="Hall N."/>
            <person name="Watson M."/>
            <person name="Adriaenssens E.M."/>
            <person name="Foster-Nyarko E."/>
            <person name="Jarju S."/>
            <person name="Secka A."/>
            <person name="Antonio M."/>
            <person name="Oren A."/>
            <person name="Chaudhuri R.R."/>
            <person name="La Ragione R."/>
            <person name="Hildebrand F."/>
            <person name="Pallen M.J."/>
        </authorList>
    </citation>
    <scope>NUCLEOTIDE SEQUENCE</scope>
    <source>
        <strain evidence="8">3924</strain>
    </source>
</reference>
<reference evidence="8" key="1">
    <citation type="submission" date="2020-10" db="EMBL/GenBank/DDBJ databases">
        <authorList>
            <person name="Gilroy R."/>
        </authorList>
    </citation>
    <scope>NUCLEOTIDE SEQUENCE</scope>
    <source>
        <strain evidence="8">3924</strain>
    </source>
</reference>
<organism evidence="8 9">
    <name type="scientific">Candidatus Aphodosoma intestinipullorum</name>
    <dbReference type="NCBI Taxonomy" id="2840674"/>
    <lineage>
        <taxon>Bacteria</taxon>
        <taxon>Pseudomonadati</taxon>
        <taxon>Bacteroidota</taxon>
        <taxon>Bacteroidia</taxon>
        <taxon>Bacteroidales</taxon>
        <taxon>Candidatus Aphodosoma</taxon>
    </lineage>
</organism>
<dbReference type="AlphaFoldDB" id="A0A940DIT5"/>
<evidence type="ECO:0000256" key="5">
    <source>
        <dbReference type="HAMAP-Rule" id="MF_00532"/>
    </source>
</evidence>
<feature type="region of interest" description="Disordered" evidence="7">
    <location>
        <begin position="109"/>
        <end position="128"/>
    </location>
</feature>
<dbReference type="InterPro" id="IPR020568">
    <property type="entry name" value="Ribosomal_Su5_D2-typ_SF"/>
</dbReference>
<evidence type="ECO:0000256" key="1">
    <source>
        <dbReference type="ARBA" id="ARBA00005251"/>
    </source>
</evidence>
<evidence type="ECO:0000256" key="6">
    <source>
        <dbReference type="RuleBase" id="RU003815"/>
    </source>
</evidence>
<dbReference type="PROSITE" id="PS00360">
    <property type="entry name" value="RIBOSOMAL_S9"/>
    <property type="match status" value="1"/>
</dbReference>
<dbReference type="GO" id="GO:0006412">
    <property type="term" value="P:translation"/>
    <property type="evidence" value="ECO:0007669"/>
    <property type="project" value="UniProtKB-UniRule"/>
</dbReference>
<dbReference type="NCBIfam" id="NF001099">
    <property type="entry name" value="PRK00132.1"/>
    <property type="match status" value="1"/>
</dbReference>
<proteinExistence type="inferred from homology"/>
<protein>
    <recommendedName>
        <fullName evidence="4 5">Small ribosomal subunit protein uS9</fullName>
    </recommendedName>
</protein>
<keyword evidence="3 5" id="KW-0687">Ribonucleoprotein</keyword>
<dbReference type="InterPro" id="IPR023035">
    <property type="entry name" value="Ribosomal_uS9_bac/plastid"/>
</dbReference>
<comment type="caution">
    <text evidence="8">The sequence shown here is derived from an EMBL/GenBank/DDBJ whole genome shotgun (WGS) entry which is preliminary data.</text>
</comment>
<dbReference type="InterPro" id="IPR014721">
    <property type="entry name" value="Ribsml_uS5_D2-typ_fold_subgr"/>
</dbReference>
<dbReference type="EMBL" id="JADIMV010000031">
    <property type="protein sequence ID" value="MBO8439328.1"/>
    <property type="molecule type" value="Genomic_DNA"/>
</dbReference>
<sequence length="128" mass="14417">MEVINAIGRRKSAVARIYVKEGSGNIVINKRELANYFPSPLLQYIVNQPLNLLNVMGKYDIKVNLNGGGFNGQAEALRLAIARALVKINAEDKHTLKVAGFLTRDARRVERKKPGQPKARKRFQFSKR</sequence>
<dbReference type="PANTHER" id="PTHR21569:SF1">
    <property type="entry name" value="SMALL RIBOSOMAL SUBUNIT PROTEIN US9M"/>
    <property type="match status" value="1"/>
</dbReference>
<dbReference type="GO" id="GO:0003735">
    <property type="term" value="F:structural constituent of ribosome"/>
    <property type="evidence" value="ECO:0007669"/>
    <property type="project" value="InterPro"/>
</dbReference>
<dbReference type="FunFam" id="3.30.230.10:FF:000001">
    <property type="entry name" value="30S ribosomal protein S9"/>
    <property type="match status" value="1"/>
</dbReference>
<keyword evidence="2 5" id="KW-0689">Ribosomal protein</keyword>
<dbReference type="Pfam" id="PF00380">
    <property type="entry name" value="Ribosomal_S9"/>
    <property type="match status" value="1"/>
</dbReference>
<evidence type="ECO:0000313" key="9">
    <source>
        <dbReference type="Proteomes" id="UP000712007"/>
    </source>
</evidence>
<evidence type="ECO:0000256" key="2">
    <source>
        <dbReference type="ARBA" id="ARBA00022980"/>
    </source>
</evidence>
<gene>
    <name evidence="5 8" type="primary">rpsI</name>
    <name evidence="8" type="ORF">IAC51_01605</name>
</gene>
<name>A0A940DIT5_9BACT</name>
<dbReference type="PANTHER" id="PTHR21569">
    <property type="entry name" value="RIBOSOMAL PROTEIN S9"/>
    <property type="match status" value="1"/>
</dbReference>